<dbReference type="AlphaFoldDB" id="A0A1D2N8L1"/>
<protein>
    <submittedName>
        <fullName evidence="2">Uncharacterized protein</fullName>
    </submittedName>
</protein>
<accession>A0A1D2N8L1</accession>
<proteinExistence type="predicted"/>
<feature type="non-terminal residue" evidence="2">
    <location>
        <position position="1"/>
    </location>
</feature>
<keyword evidence="3" id="KW-1185">Reference proteome</keyword>
<evidence type="ECO:0000256" key="1">
    <source>
        <dbReference type="SAM" id="MobiDB-lite"/>
    </source>
</evidence>
<feature type="compositionally biased region" description="Basic and acidic residues" evidence="1">
    <location>
        <begin position="35"/>
        <end position="74"/>
    </location>
</feature>
<sequence length="74" mass="8205">LNEKDENSDKLSSIVEMRSQVKYLNCVSSSFQIMDTDKQDPPPKDNGAKQDPKESETSRPTEGTKADKDSGEAK</sequence>
<reference evidence="2 3" key="1">
    <citation type="journal article" date="2016" name="Genome Biol. Evol.">
        <title>Gene Family Evolution Reflects Adaptation to Soil Environmental Stressors in the Genome of the Collembolan Orchesella cincta.</title>
        <authorList>
            <person name="Faddeeva-Vakhrusheva A."/>
            <person name="Derks M.F."/>
            <person name="Anvar S.Y."/>
            <person name="Agamennone V."/>
            <person name="Suring W."/>
            <person name="Smit S."/>
            <person name="van Straalen N.M."/>
            <person name="Roelofs D."/>
        </authorList>
    </citation>
    <scope>NUCLEOTIDE SEQUENCE [LARGE SCALE GENOMIC DNA]</scope>
    <source>
        <tissue evidence="2">Mixed pool</tissue>
    </source>
</reference>
<dbReference type="EMBL" id="LJIJ01000146">
    <property type="protein sequence ID" value="ODN01584.1"/>
    <property type="molecule type" value="Genomic_DNA"/>
</dbReference>
<comment type="caution">
    <text evidence="2">The sequence shown here is derived from an EMBL/GenBank/DDBJ whole genome shotgun (WGS) entry which is preliminary data.</text>
</comment>
<name>A0A1D2N8L1_ORCCI</name>
<evidence type="ECO:0000313" key="3">
    <source>
        <dbReference type="Proteomes" id="UP000094527"/>
    </source>
</evidence>
<feature type="region of interest" description="Disordered" evidence="1">
    <location>
        <begin position="32"/>
        <end position="74"/>
    </location>
</feature>
<organism evidence="2 3">
    <name type="scientific">Orchesella cincta</name>
    <name type="common">Springtail</name>
    <name type="synonym">Podura cincta</name>
    <dbReference type="NCBI Taxonomy" id="48709"/>
    <lineage>
        <taxon>Eukaryota</taxon>
        <taxon>Metazoa</taxon>
        <taxon>Ecdysozoa</taxon>
        <taxon>Arthropoda</taxon>
        <taxon>Hexapoda</taxon>
        <taxon>Collembola</taxon>
        <taxon>Entomobryomorpha</taxon>
        <taxon>Entomobryoidea</taxon>
        <taxon>Orchesellidae</taxon>
        <taxon>Orchesellinae</taxon>
        <taxon>Orchesella</taxon>
    </lineage>
</organism>
<evidence type="ECO:0000313" key="2">
    <source>
        <dbReference type="EMBL" id="ODN01584.1"/>
    </source>
</evidence>
<dbReference type="Proteomes" id="UP000094527">
    <property type="component" value="Unassembled WGS sequence"/>
</dbReference>
<gene>
    <name evidence="2" type="ORF">Ocin01_05064</name>
</gene>